<dbReference type="GO" id="GO:0005524">
    <property type="term" value="F:ATP binding"/>
    <property type="evidence" value="ECO:0007669"/>
    <property type="project" value="UniProtKB-UniRule"/>
</dbReference>
<dbReference type="InterPro" id="IPR001278">
    <property type="entry name" value="Arg-tRNA-ligase"/>
</dbReference>
<evidence type="ECO:0000256" key="1">
    <source>
        <dbReference type="ARBA" id="ARBA00005594"/>
    </source>
</evidence>
<name>A0A7J3ZKN5_9CREN</name>
<comment type="similarity">
    <text evidence="1 8 9">Belongs to the class-I aminoacyl-tRNA synthetase family.</text>
</comment>
<keyword evidence="6 8" id="KW-0030">Aminoacyl-tRNA synthetase</keyword>
<dbReference type="NCBIfam" id="NF002446">
    <property type="entry name" value="PRK01611.3-3"/>
    <property type="match status" value="1"/>
</dbReference>
<evidence type="ECO:0000256" key="5">
    <source>
        <dbReference type="ARBA" id="ARBA00022917"/>
    </source>
</evidence>
<evidence type="ECO:0000313" key="11">
    <source>
        <dbReference type="EMBL" id="HHQ80657.1"/>
    </source>
</evidence>
<evidence type="ECO:0000256" key="8">
    <source>
        <dbReference type="HAMAP-Rule" id="MF_00123"/>
    </source>
</evidence>
<dbReference type="SUPFAM" id="SSF55190">
    <property type="entry name" value="Arginyl-tRNA synthetase (ArgRS), N-terminal 'additional' domain"/>
    <property type="match status" value="1"/>
</dbReference>
<dbReference type="Pfam" id="PF05746">
    <property type="entry name" value="DALR_1"/>
    <property type="match status" value="1"/>
</dbReference>
<dbReference type="PRINTS" id="PR01038">
    <property type="entry name" value="TRNASYNTHARG"/>
</dbReference>
<keyword evidence="4 8" id="KW-0067">ATP-binding</keyword>
<dbReference type="InterPro" id="IPR035684">
    <property type="entry name" value="ArgRS_core"/>
</dbReference>
<dbReference type="AlphaFoldDB" id="A0A7J3ZKN5"/>
<dbReference type="SMART" id="SM00836">
    <property type="entry name" value="DALR_1"/>
    <property type="match status" value="1"/>
</dbReference>
<gene>
    <name evidence="8" type="primary">argS</name>
    <name evidence="11" type="ORF">ENM78_04325</name>
</gene>
<dbReference type="Gene3D" id="3.30.1360.70">
    <property type="entry name" value="Arginyl tRNA synthetase N-terminal domain"/>
    <property type="match status" value="1"/>
</dbReference>
<dbReference type="Gene3D" id="1.10.730.10">
    <property type="entry name" value="Isoleucyl-tRNA Synthetase, Domain 1"/>
    <property type="match status" value="1"/>
</dbReference>
<comment type="catalytic activity">
    <reaction evidence="7 8">
        <text>tRNA(Arg) + L-arginine + ATP = L-arginyl-tRNA(Arg) + AMP + diphosphate</text>
        <dbReference type="Rhea" id="RHEA:20301"/>
        <dbReference type="Rhea" id="RHEA-COMP:9658"/>
        <dbReference type="Rhea" id="RHEA-COMP:9673"/>
        <dbReference type="ChEBI" id="CHEBI:30616"/>
        <dbReference type="ChEBI" id="CHEBI:32682"/>
        <dbReference type="ChEBI" id="CHEBI:33019"/>
        <dbReference type="ChEBI" id="CHEBI:78442"/>
        <dbReference type="ChEBI" id="CHEBI:78513"/>
        <dbReference type="ChEBI" id="CHEBI:456215"/>
        <dbReference type="EC" id="6.1.1.19"/>
    </reaction>
</comment>
<protein>
    <recommendedName>
        <fullName evidence="8">Arginine--tRNA ligase</fullName>
        <ecNumber evidence="8">6.1.1.19</ecNumber>
    </recommendedName>
    <alternativeName>
        <fullName evidence="8">Arginyl-tRNA synthetase</fullName>
        <shortName evidence="8">ArgRS</shortName>
    </alternativeName>
</protein>
<dbReference type="InterPro" id="IPR014729">
    <property type="entry name" value="Rossmann-like_a/b/a_fold"/>
</dbReference>
<comment type="subcellular location">
    <subcellularLocation>
        <location evidence="8">Cytoplasm</location>
    </subcellularLocation>
</comment>
<dbReference type="PANTHER" id="PTHR11956">
    <property type="entry name" value="ARGINYL-TRNA SYNTHETASE"/>
    <property type="match status" value="1"/>
</dbReference>
<dbReference type="SUPFAM" id="SSF52374">
    <property type="entry name" value="Nucleotidylyl transferase"/>
    <property type="match status" value="1"/>
</dbReference>
<dbReference type="Gene3D" id="3.40.50.620">
    <property type="entry name" value="HUPs"/>
    <property type="match status" value="1"/>
</dbReference>
<comment type="caution">
    <text evidence="11">The sequence shown here is derived from an EMBL/GenBank/DDBJ whole genome shotgun (WGS) entry which is preliminary data.</text>
</comment>
<dbReference type="EC" id="6.1.1.19" evidence="8"/>
<evidence type="ECO:0000256" key="6">
    <source>
        <dbReference type="ARBA" id="ARBA00023146"/>
    </source>
</evidence>
<dbReference type="InterPro" id="IPR036695">
    <property type="entry name" value="Arg-tRNA-synth_N_sf"/>
</dbReference>
<keyword evidence="2 8" id="KW-0436">Ligase</keyword>
<organism evidence="11">
    <name type="scientific">Fervidicoccus fontis</name>
    <dbReference type="NCBI Taxonomy" id="683846"/>
    <lineage>
        <taxon>Archaea</taxon>
        <taxon>Thermoproteota</taxon>
        <taxon>Thermoprotei</taxon>
        <taxon>Fervidicoccales</taxon>
        <taxon>Fervidicoccaceae</taxon>
        <taxon>Fervidicoccus</taxon>
    </lineage>
</organism>
<feature type="domain" description="DALR anticodon binding" evidence="10">
    <location>
        <begin position="532"/>
        <end position="649"/>
    </location>
</feature>
<sequence length="649" mass="74301">MEEVRAWNPYGYIRECLASAISEFTGVPSSEVELLLAEPPEHVGADLGLPLKRFVREIKPDELSRLLERIRAFDFVEKVELESGYLNVWFSPTAISETLFYSLSKMKESYGKPLGLKRLKVVVEHTSANPVHPLHVGHGRNASIGDSLARLLSFAGHEVSRRFYINDVGRQSAILAYGLSLLGGRERWLELAGSEKIDHWMGLVYALTNLMVELAAVKRRLKQAKTDQEYRDLIEEQDGIVFRIAKLSERNKTLFELLAEGVMRDENPEESIRRIMLGYERGEDTYKRLVREAVELVIMGFKETLSRLNVEFDEWDWESSLVWDGPVEDVLERARKTAFYTVYKNAEALDLSPLASLDDVRERLRIPKRLDVPPLILRRSDGTTLYTTRDIAYSIKKFADTGADLVINVIAKEQTLPQAQVRLALYALSFRDFAENMIHYSHEMVSVPGMKMSARTGEYVALDEILSLLYKAVLADMESRGVSYSLKEMDEIARRVASAALKYYLVSVDAEKPIELKLEEIIDFNRNTAPYLLYSYARAQGILRKAGLGFKVPESHKWVLEDGLRYALVKRSLQFPHIVLRAVKELKPHLIVEYLGDLTRVFNKWYDRDPVVVDEVEDRRTFKLGLVYGVSWIIKNSLNILGIEPLEKM</sequence>
<evidence type="ECO:0000256" key="2">
    <source>
        <dbReference type="ARBA" id="ARBA00022598"/>
    </source>
</evidence>
<proteinExistence type="inferred from homology"/>
<accession>A0A7J3ZKN5</accession>
<dbReference type="GO" id="GO:0005737">
    <property type="term" value="C:cytoplasm"/>
    <property type="evidence" value="ECO:0007669"/>
    <property type="project" value="UniProtKB-SubCell"/>
</dbReference>
<keyword evidence="5 8" id="KW-0648">Protein biosynthesis</keyword>
<evidence type="ECO:0000259" key="10">
    <source>
        <dbReference type="SMART" id="SM00836"/>
    </source>
</evidence>
<evidence type="ECO:0000256" key="3">
    <source>
        <dbReference type="ARBA" id="ARBA00022741"/>
    </source>
</evidence>
<evidence type="ECO:0000256" key="9">
    <source>
        <dbReference type="RuleBase" id="RU363038"/>
    </source>
</evidence>
<keyword evidence="3 8" id="KW-0547">Nucleotide-binding</keyword>
<dbReference type="PANTHER" id="PTHR11956:SF5">
    <property type="entry name" value="ARGININE--TRNA LIGASE, CYTOPLASMIC"/>
    <property type="match status" value="1"/>
</dbReference>
<dbReference type="Pfam" id="PF00750">
    <property type="entry name" value="tRNA-synt_1d"/>
    <property type="match status" value="2"/>
</dbReference>
<dbReference type="InterPro" id="IPR009080">
    <property type="entry name" value="tRNAsynth_Ia_anticodon-bd"/>
</dbReference>
<reference evidence="11" key="1">
    <citation type="journal article" date="2020" name="mSystems">
        <title>Genome- and Community-Level Interaction Insights into Carbon Utilization and Element Cycling Functions of Hydrothermarchaeota in Hydrothermal Sediment.</title>
        <authorList>
            <person name="Zhou Z."/>
            <person name="Liu Y."/>
            <person name="Xu W."/>
            <person name="Pan J."/>
            <person name="Luo Z.H."/>
            <person name="Li M."/>
        </authorList>
    </citation>
    <scope>NUCLEOTIDE SEQUENCE [LARGE SCALE GENOMIC DNA]</scope>
    <source>
        <strain evidence="11">SpSt-1116</strain>
    </source>
</reference>
<feature type="short sequence motif" description="'HIGH' region" evidence="8">
    <location>
        <begin position="128"/>
        <end position="138"/>
    </location>
</feature>
<keyword evidence="8" id="KW-0963">Cytoplasm</keyword>
<dbReference type="HAMAP" id="MF_00123">
    <property type="entry name" value="Arg_tRNA_synth"/>
    <property type="match status" value="1"/>
</dbReference>
<dbReference type="EMBL" id="DRZC01000061">
    <property type="protein sequence ID" value="HHQ80657.1"/>
    <property type="molecule type" value="Genomic_DNA"/>
</dbReference>
<dbReference type="SUPFAM" id="SSF47323">
    <property type="entry name" value="Anticodon-binding domain of a subclass of class I aminoacyl-tRNA synthetases"/>
    <property type="match status" value="1"/>
</dbReference>
<dbReference type="CDD" id="cd00671">
    <property type="entry name" value="ArgRS_core"/>
    <property type="match status" value="1"/>
</dbReference>
<dbReference type="GO" id="GO:0006420">
    <property type="term" value="P:arginyl-tRNA aminoacylation"/>
    <property type="evidence" value="ECO:0007669"/>
    <property type="project" value="UniProtKB-UniRule"/>
</dbReference>
<evidence type="ECO:0000256" key="4">
    <source>
        <dbReference type="ARBA" id="ARBA00022840"/>
    </source>
</evidence>
<dbReference type="GO" id="GO:0004814">
    <property type="term" value="F:arginine-tRNA ligase activity"/>
    <property type="evidence" value="ECO:0007669"/>
    <property type="project" value="UniProtKB-UniRule"/>
</dbReference>
<evidence type="ECO:0000256" key="7">
    <source>
        <dbReference type="ARBA" id="ARBA00049339"/>
    </source>
</evidence>
<dbReference type="InterPro" id="IPR008909">
    <property type="entry name" value="DALR_anticod-bd"/>
</dbReference>